<dbReference type="InterPro" id="IPR028932">
    <property type="entry name" value="TerB-C"/>
</dbReference>
<evidence type="ECO:0000256" key="1">
    <source>
        <dbReference type="SAM" id="MobiDB-lite"/>
    </source>
</evidence>
<dbReference type="Gene3D" id="1.10.3680.10">
    <property type="entry name" value="TerB-like"/>
    <property type="match status" value="1"/>
</dbReference>
<feature type="transmembrane region" description="Helical" evidence="2">
    <location>
        <begin position="20"/>
        <end position="52"/>
    </location>
</feature>
<dbReference type="SUPFAM" id="SSF158682">
    <property type="entry name" value="TerB-like"/>
    <property type="match status" value="1"/>
</dbReference>
<keyword evidence="7" id="KW-1185">Reference proteome</keyword>
<evidence type="ECO:0000259" key="3">
    <source>
        <dbReference type="Pfam" id="PF05099"/>
    </source>
</evidence>
<keyword evidence="2" id="KW-0472">Membrane</keyword>
<dbReference type="GeneID" id="97610160"/>
<feature type="region of interest" description="Disordered" evidence="1">
    <location>
        <begin position="852"/>
        <end position="885"/>
    </location>
</feature>
<sequence length="966" mass="110594">MSDELKGWSCIGKKSDCGTVLAILFLVSFISLLINYGLFFLLILCQAGIIFFDAIKIREENNNIGPNPIVFGILTIFLWVIFVPYYIIYRNRFVNEEINPHKTITAIPEKNDAKPKVLETPNKPNSLNIIHTETQIKPKEVVQRGSGFENNEITRYNLHNDLLIKPVEKFFEGPINVSNNNSQTNDSIHSSDNFIGRPRRDFRDSIYYKVNLSNDRASLLRPKTPSVKKTTYSETNYSPQINKTITTKETPSLKSDVLTWAGDLKEIQIHNYLILNPLIYWTSNPSENTEASCINLNLQIGTPKSEAKGSLGYWPRFLNISNDQRANYLLWLSSGRSAELSDIGYAFLFFYGLEYRAIIENKDIPIIIQEVNSLLKRYTFSGSFNSYLTSFIAYISAKNLSSINEENFTQFFPNLLDLSHDQVLVLLAWYTENSKPIDWEIAYSLANTIQDTPKSIITQKLSPQFKRLFEIKFKSQYPNGLILKPSARNYLMKYRPASPSLLPYYQSYSSDRELESVEITNPLGKKSQFKKIFIIWSESIEELNNASRKIGKGEQELTAQAYQSLPDILKKEIDHPDKSKWDLIFTSSNYDGEATYVSISSLATLNQIEKRDRLTPTQSRQLFNIAREIGYILIPDPRITGTPYRWDDNVVMYPLPDKSIFTSEAYPSTAFILELGMSIALVDGKISLEEQDHLERFIFGSSELTQLDVDCLKLYQKILNTSPPSLERLGTRLKEHLNENNRIIVAEYLRDMASADGYLEPNEYKSLNKIFKYMGLGKDDIQTLFPFDLPKSSSEQPIQISRSLSMREGEVIGQPAPIEPSFVLNLELVDDKLNKTLKVQKILHDSLTSEENNIEDGSNLSNNDSDLSNNIEIDSPKTLDNSSNINNHGLHPKYIPFLKDVTKPSSLSKMELQNICRNNRFMLDATIEEINTWSDENYGDYLFENTDEEEISLNFDIRAKILEDII</sequence>
<dbReference type="Pfam" id="PF05099">
    <property type="entry name" value="TerB"/>
    <property type="match status" value="1"/>
</dbReference>
<name>A0A2V2N5Y7_9EURY</name>
<feature type="transmembrane region" description="Helical" evidence="2">
    <location>
        <begin position="64"/>
        <end position="87"/>
    </location>
</feature>
<keyword evidence="2" id="KW-0812">Transmembrane</keyword>
<gene>
    <name evidence="6" type="ORF">DLD82_11250</name>
</gene>
<reference evidence="6 7" key="1">
    <citation type="submission" date="2018-05" db="EMBL/GenBank/DDBJ databases">
        <title>Draft genome of Methanospirillum stamsii Pt1.</title>
        <authorList>
            <person name="Dueholm M.S."/>
            <person name="Nielsen P.H."/>
            <person name="Bakmann L.F."/>
            <person name="Otzen D.E."/>
        </authorList>
    </citation>
    <scope>NUCLEOTIDE SEQUENCE [LARGE SCALE GENOMIC DNA]</scope>
    <source>
        <strain evidence="6 7">Pt1</strain>
    </source>
</reference>
<protein>
    <recommendedName>
        <fullName evidence="8">Tellurite resistance protein TerB</fullName>
    </recommendedName>
</protein>
<accession>A0A2V2N5Y7</accession>
<evidence type="ECO:0000259" key="4">
    <source>
        <dbReference type="Pfam" id="PF13208"/>
    </source>
</evidence>
<dbReference type="Proteomes" id="UP000245934">
    <property type="component" value="Unassembled WGS sequence"/>
</dbReference>
<dbReference type="InterPro" id="IPR025266">
    <property type="entry name" value="TerB_N"/>
</dbReference>
<keyword evidence="2" id="KW-1133">Transmembrane helix</keyword>
<evidence type="ECO:0000259" key="5">
    <source>
        <dbReference type="Pfam" id="PF15615"/>
    </source>
</evidence>
<comment type="caution">
    <text evidence="6">The sequence shown here is derived from an EMBL/GenBank/DDBJ whole genome shotgun (WGS) entry which is preliminary data.</text>
</comment>
<evidence type="ECO:0000313" key="6">
    <source>
        <dbReference type="EMBL" id="PWR73146.1"/>
    </source>
</evidence>
<dbReference type="RefSeq" id="WP_109941221.1">
    <property type="nucleotide sequence ID" value="NZ_CP176366.1"/>
</dbReference>
<dbReference type="CDD" id="cd07176">
    <property type="entry name" value="terB"/>
    <property type="match status" value="1"/>
</dbReference>
<dbReference type="InterPro" id="IPR007791">
    <property type="entry name" value="DjlA_N"/>
</dbReference>
<dbReference type="AlphaFoldDB" id="A0A2V2N5Y7"/>
<proteinExistence type="predicted"/>
<dbReference type="Pfam" id="PF15615">
    <property type="entry name" value="TerB_C"/>
    <property type="match status" value="1"/>
</dbReference>
<dbReference type="Pfam" id="PF13208">
    <property type="entry name" value="TerB_N"/>
    <property type="match status" value="1"/>
</dbReference>
<feature type="domain" description="TerB-C" evidence="5">
    <location>
        <begin position="813"/>
        <end position="960"/>
    </location>
</feature>
<evidence type="ECO:0000256" key="2">
    <source>
        <dbReference type="SAM" id="Phobius"/>
    </source>
</evidence>
<evidence type="ECO:0008006" key="8">
    <source>
        <dbReference type="Google" id="ProtNLM"/>
    </source>
</evidence>
<organism evidence="6 7">
    <name type="scientific">Methanospirillum stamsii</name>
    <dbReference type="NCBI Taxonomy" id="1277351"/>
    <lineage>
        <taxon>Archaea</taxon>
        <taxon>Methanobacteriati</taxon>
        <taxon>Methanobacteriota</taxon>
        <taxon>Stenosarchaea group</taxon>
        <taxon>Methanomicrobia</taxon>
        <taxon>Methanomicrobiales</taxon>
        <taxon>Methanospirillaceae</taxon>
        <taxon>Methanospirillum</taxon>
    </lineage>
</organism>
<dbReference type="EMBL" id="QGMZ01000021">
    <property type="protein sequence ID" value="PWR73146.1"/>
    <property type="molecule type" value="Genomic_DNA"/>
</dbReference>
<feature type="compositionally biased region" description="Low complexity" evidence="1">
    <location>
        <begin position="855"/>
        <end position="873"/>
    </location>
</feature>
<feature type="domain" description="Co-chaperone DjlA N-terminal" evidence="3">
    <location>
        <begin position="675"/>
        <end position="782"/>
    </location>
</feature>
<dbReference type="OrthoDB" id="112148at2157"/>
<feature type="domain" description="TerB N-terminal" evidence="4">
    <location>
        <begin position="268"/>
        <end position="397"/>
    </location>
</feature>
<evidence type="ECO:0000313" key="7">
    <source>
        <dbReference type="Proteomes" id="UP000245934"/>
    </source>
</evidence>
<dbReference type="InterPro" id="IPR029024">
    <property type="entry name" value="TerB-like"/>
</dbReference>